<reference evidence="1 2" key="1">
    <citation type="submission" date="2015-08" db="EMBL/GenBank/DDBJ databases">
        <title>Next Generation Sequencing and Analysis of the Genome of Puccinia sorghi L Schw, the Causal Agent of Maize Common Rust.</title>
        <authorList>
            <person name="Rochi L."/>
            <person name="Burguener G."/>
            <person name="Darino M."/>
            <person name="Turjanski A."/>
            <person name="Kreff E."/>
            <person name="Dieguez M.J."/>
            <person name="Sacco F."/>
        </authorList>
    </citation>
    <scope>NUCLEOTIDE SEQUENCE [LARGE SCALE GENOMIC DNA]</scope>
    <source>
        <strain evidence="1 2">RO10H11247</strain>
    </source>
</reference>
<dbReference type="EMBL" id="LAVV01006831">
    <property type="protein sequence ID" value="KNZ58132.1"/>
    <property type="molecule type" value="Genomic_DNA"/>
</dbReference>
<feature type="non-terminal residue" evidence="1">
    <location>
        <position position="1"/>
    </location>
</feature>
<organism evidence="1 2">
    <name type="scientific">Puccinia sorghi</name>
    <dbReference type="NCBI Taxonomy" id="27349"/>
    <lineage>
        <taxon>Eukaryota</taxon>
        <taxon>Fungi</taxon>
        <taxon>Dikarya</taxon>
        <taxon>Basidiomycota</taxon>
        <taxon>Pucciniomycotina</taxon>
        <taxon>Pucciniomycetes</taxon>
        <taxon>Pucciniales</taxon>
        <taxon>Pucciniaceae</taxon>
        <taxon>Puccinia</taxon>
    </lineage>
</organism>
<accession>A0A0L6VC37</accession>
<proteinExistence type="predicted"/>
<dbReference type="AlphaFoldDB" id="A0A0L6VC37"/>
<evidence type="ECO:0000313" key="1">
    <source>
        <dbReference type="EMBL" id="KNZ58132.1"/>
    </source>
</evidence>
<dbReference type="Proteomes" id="UP000037035">
    <property type="component" value="Unassembled WGS sequence"/>
</dbReference>
<protein>
    <submittedName>
        <fullName evidence="1">Uncharacterized protein</fullName>
    </submittedName>
</protein>
<comment type="caution">
    <text evidence="1">The sequence shown here is derived from an EMBL/GenBank/DDBJ whole genome shotgun (WGS) entry which is preliminary data.</text>
</comment>
<dbReference type="VEuPathDB" id="FungiDB:VP01_1995g1"/>
<keyword evidence="2" id="KW-1185">Reference proteome</keyword>
<sequence>WVWAQAKVPVGTVPMDTELVPRGLDLSAWAGQRSWHILKFCWADQSSWPIGSRIKIKHGDIAQFLVVCTSNHFTVKASFAVMACSLGFGQVELFRDQPQPWRSWSSAKRT</sequence>
<evidence type="ECO:0000313" key="2">
    <source>
        <dbReference type="Proteomes" id="UP000037035"/>
    </source>
</evidence>
<gene>
    <name evidence="1" type="ORF">VP01_1995g1</name>
</gene>
<name>A0A0L6VC37_9BASI</name>